<dbReference type="STRING" id="68170.GCA_000974445_01064"/>
<accession>A0A0F0GM97</accession>
<dbReference type="Proteomes" id="UP000033393">
    <property type="component" value="Unassembled WGS sequence"/>
</dbReference>
<dbReference type="EMBL" id="JYJG01000247">
    <property type="protein sequence ID" value="KJK44435.1"/>
    <property type="molecule type" value="Genomic_DNA"/>
</dbReference>
<dbReference type="PATRIC" id="fig|68170.10.peg.7730"/>
<keyword evidence="2" id="KW-1185">Reference proteome</keyword>
<dbReference type="RefSeq" id="WP_045314934.1">
    <property type="nucleotide sequence ID" value="NZ_JYJG01000247.1"/>
</dbReference>
<name>A0A0F0GM97_LENAE</name>
<sequence>MASAVSNGQGSREQFINDTNRMRDRLNETWRQAGLNEQQIAALNRQYALTPQQIATSLQLLGVNTAQGMIDGFIRMNNGRTVQIYTSVLGSGGLASAGRLATGGISSTAHAATGGARGGDTIINEQGPENVRLPNGSTVINAGTTRRLEQQMFGSGGGGMGGGPMPIVLEVDGKVLAALLVDPLKGVVRKRGGKPEVLG</sequence>
<gene>
    <name evidence="1" type="ORF">UK23_29485</name>
</gene>
<dbReference type="AlphaFoldDB" id="A0A0F0GM97"/>
<protein>
    <submittedName>
        <fullName evidence="1">Uncharacterized protein</fullName>
    </submittedName>
</protein>
<proteinExistence type="predicted"/>
<evidence type="ECO:0000313" key="1">
    <source>
        <dbReference type="EMBL" id="KJK44435.1"/>
    </source>
</evidence>
<organism evidence="1 2">
    <name type="scientific">Lentzea aerocolonigenes</name>
    <name type="common">Lechevalieria aerocolonigenes</name>
    <name type="synonym">Saccharothrix aerocolonigenes</name>
    <dbReference type="NCBI Taxonomy" id="68170"/>
    <lineage>
        <taxon>Bacteria</taxon>
        <taxon>Bacillati</taxon>
        <taxon>Actinomycetota</taxon>
        <taxon>Actinomycetes</taxon>
        <taxon>Pseudonocardiales</taxon>
        <taxon>Pseudonocardiaceae</taxon>
        <taxon>Lentzea</taxon>
    </lineage>
</organism>
<reference evidence="1 2" key="1">
    <citation type="submission" date="2015-02" db="EMBL/GenBank/DDBJ databases">
        <authorList>
            <person name="Ju K.-S."/>
            <person name="Doroghazi J.R."/>
            <person name="Metcalf W."/>
        </authorList>
    </citation>
    <scope>NUCLEOTIDE SEQUENCE [LARGE SCALE GENOMIC DNA]</scope>
    <source>
        <strain evidence="1 2">NRRL B-16140</strain>
    </source>
</reference>
<evidence type="ECO:0000313" key="2">
    <source>
        <dbReference type="Proteomes" id="UP000033393"/>
    </source>
</evidence>
<comment type="caution">
    <text evidence="1">The sequence shown here is derived from an EMBL/GenBank/DDBJ whole genome shotgun (WGS) entry which is preliminary data.</text>
</comment>